<evidence type="ECO:0000256" key="7">
    <source>
        <dbReference type="ARBA" id="ARBA00022842"/>
    </source>
</evidence>
<organism evidence="11 12">
    <name type="scientific">Candidatus Dojkabacteria bacterium</name>
    <dbReference type="NCBI Taxonomy" id="2099670"/>
    <lineage>
        <taxon>Bacteria</taxon>
        <taxon>Candidatus Dojkabacteria</taxon>
    </lineage>
</organism>
<sequence>LFEYLNKFNTSGKEMRLPTPMMNVVNGGEHAPDGVDMQEFMVMPTGIETFSEKLRAGSEIFHTLKKLLKEKGHVTLVGDEGGFAPSLSKNAEAIELILEAAEEAGYSVGDQIEIAMDPAVSELWDPENKVYDLKKEGVKLSPDQMKQYWKDIIEKYPVFSIEDILDENAWEDWADFMANYNPSNTQIVGDDFLVTNIKRLEKAIEMKACNSILIKLNQIGTLTETVAAINLAHNNDFTAVVSHRSGETSNTFIADLSVAMGTGQIKTGSLSRSDRIAKYNQLLRIEEALA</sequence>
<comment type="caution">
    <text evidence="11">The sequence shown here is derived from an EMBL/GenBank/DDBJ whole genome shotgun (WGS) entry which is preliminary data.</text>
</comment>
<dbReference type="SFLD" id="SFLDS00001">
    <property type="entry name" value="Enolase"/>
    <property type="match status" value="1"/>
</dbReference>
<evidence type="ECO:0000256" key="8">
    <source>
        <dbReference type="ARBA" id="ARBA00023152"/>
    </source>
</evidence>
<evidence type="ECO:0000256" key="5">
    <source>
        <dbReference type="ARBA" id="ARBA00017068"/>
    </source>
</evidence>
<keyword evidence="6" id="KW-0964">Secreted</keyword>
<dbReference type="SFLD" id="SFLDG00178">
    <property type="entry name" value="enolase"/>
    <property type="match status" value="1"/>
</dbReference>
<evidence type="ECO:0000313" key="11">
    <source>
        <dbReference type="EMBL" id="MCA9383904.1"/>
    </source>
</evidence>
<evidence type="ECO:0000256" key="1">
    <source>
        <dbReference type="ARBA" id="ARBA00001946"/>
    </source>
</evidence>
<keyword evidence="9 11" id="KW-0456">Lyase</keyword>
<evidence type="ECO:0000313" key="12">
    <source>
        <dbReference type="Proteomes" id="UP000783287"/>
    </source>
</evidence>
<dbReference type="GO" id="GO:0006096">
    <property type="term" value="P:glycolytic process"/>
    <property type="evidence" value="ECO:0007669"/>
    <property type="project" value="UniProtKB-KW"/>
</dbReference>
<evidence type="ECO:0000256" key="3">
    <source>
        <dbReference type="ARBA" id="ARBA00009604"/>
    </source>
</evidence>
<dbReference type="GO" id="GO:0000015">
    <property type="term" value="C:phosphopyruvate hydratase complex"/>
    <property type="evidence" value="ECO:0007669"/>
    <property type="project" value="InterPro"/>
</dbReference>
<reference evidence="11" key="2">
    <citation type="journal article" date="2021" name="Microbiome">
        <title>Successional dynamics and alternative stable states in a saline activated sludge microbial community over 9 years.</title>
        <authorList>
            <person name="Wang Y."/>
            <person name="Ye J."/>
            <person name="Ju F."/>
            <person name="Liu L."/>
            <person name="Boyd J.A."/>
            <person name="Deng Y."/>
            <person name="Parks D.H."/>
            <person name="Jiang X."/>
            <person name="Yin X."/>
            <person name="Woodcroft B.J."/>
            <person name="Tyson G.W."/>
            <person name="Hugenholtz P."/>
            <person name="Polz M.F."/>
            <person name="Zhang T."/>
        </authorList>
    </citation>
    <scope>NUCLEOTIDE SEQUENCE</scope>
    <source>
        <strain evidence="11">HKST-UBA14</strain>
    </source>
</reference>
<dbReference type="InterPro" id="IPR000941">
    <property type="entry name" value="Enolase"/>
</dbReference>
<dbReference type="Proteomes" id="UP000783287">
    <property type="component" value="Unassembled WGS sequence"/>
</dbReference>
<comment type="pathway">
    <text evidence="2">Carbohydrate degradation; glycolysis; pyruvate from D-glyceraldehyde 3-phosphate: step 4/5.</text>
</comment>
<dbReference type="EMBL" id="JAGQLK010000169">
    <property type="protein sequence ID" value="MCA9383904.1"/>
    <property type="molecule type" value="Genomic_DNA"/>
</dbReference>
<dbReference type="InterPro" id="IPR020810">
    <property type="entry name" value="Enolase_C"/>
</dbReference>
<keyword evidence="7" id="KW-0460">Magnesium</keyword>
<dbReference type="PANTHER" id="PTHR11902:SF1">
    <property type="entry name" value="ENOLASE"/>
    <property type="match status" value="1"/>
</dbReference>
<dbReference type="InterPro" id="IPR036849">
    <property type="entry name" value="Enolase-like_C_sf"/>
</dbReference>
<evidence type="ECO:0000256" key="6">
    <source>
        <dbReference type="ARBA" id="ARBA00022525"/>
    </source>
</evidence>
<keyword evidence="8" id="KW-0324">Glycolysis</keyword>
<dbReference type="Pfam" id="PF00113">
    <property type="entry name" value="Enolase_C"/>
    <property type="match status" value="1"/>
</dbReference>
<dbReference type="EC" id="4.2.1.11" evidence="4"/>
<name>A0A955L6R4_9BACT</name>
<evidence type="ECO:0000256" key="9">
    <source>
        <dbReference type="ARBA" id="ARBA00023239"/>
    </source>
</evidence>
<dbReference type="InterPro" id="IPR020809">
    <property type="entry name" value="Enolase_CS"/>
</dbReference>
<dbReference type="GO" id="GO:0000287">
    <property type="term" value="F:magnesium ion binding"/>
    <property type="evidence" value="ECO:0007669"/>
    <property type="project" value="InterPro"/>
</dbReference>
<feature type="domain" description="Enolase C-terminal TIM barrel" evidence="10">
    <location>
        <begin position="14"/>
        <end position="290"/>
    </location>
</feature>
<evidence type="ECO:0000256" key="4">
    <source>
        <dbReference type="ARBA" id="ARBA00012058"/>
    </source>
</evidence>
<feature type="non-terminal residue" evidence="11">
    <location>
        <position position="1"/>
    </location>
</feature>
<comment type="similarity">
    <text evidence="3">Belongs to the enolase family.</text>
</comment>
<dbReference type="AlphaFoldDB" id="A0A955L6R4"/>
<dbReference type="GO" id="GO:0004634">
    <property type="term" value="F:phosphopyruvate hydratase activity"/>
    <property type="evidence" value="ECO:0007669"/>
    <property type="project" value="UniProtKB-EC"/>
</dbReference>
<protein>
    <recommendedName>
        <fullName evidence="5">Enolase</fullName>
        <ecNumber evidence="4">4.2.1.11</ecNumber>
    </recommendedName>
</protein>
<accession>A0A955L6R4</accession>
<comment type="cofactor">
    <cofactor evidence="1">
        <name>Mg(2+)</name>
        <dbReference type="ChEBI" id="CHEBI:18420"/>
    </cofactor>
</comment>
<gene>
    <name evidence="11" type="primary">eno</name>
    <name evidence="11" type="ORF">KC909_06100</name>
</gene>
<evidence type="ECO:0000256" key="2">
    <source>
        <dbReference type="ARBA" id="ARBA00005031"/>
    </source>
</evidence>
<dbReference type="PROSITE" id="PS00164">
    <property type="entry name" value="ENOLASE"/>
    <property type="match status" value="1"/>
</dbReference>
<dbReference type="PRINTS" id="PR00148">
    <property type="entry name" value="ENOLASE"/>
</dbReference>
<proteinExistence type="inferred from homology"/>
<evidence type="ECO:0000259" key="10">
    <source>
        <dbReference type="SMART" id="SM01192"/>
    </source>
</evidence>
<dbReference type="Gene3D" id="3.20.20.120">
    <property type="entry name" value="Enolase-like C-terminal domain"/>
    <property type="match status" value="1"/>
</dbReference>
<dbReference type="SMART" id="SM01192">
    <property type="entry name" value="Enolase_C"/>
    <property type="match status" value="1"/>
</dbReference>
<reference evidence="11" key="1">
    <citation type="submission" date="2020-04" db="EMBL/GenBank/DDBJ databases">
        <authorList>
            <person name="Zhang T."/>
        </authorList>
    </citation>
    <scope>NUCLEOTIDE SEQUENCE</scope>
    <source>
        <strain evidence="11">HKST-UBA14</strain>
    </source>
</reference>
<dbReference type="PANTHER" id="PTHR11902">
    <property type="entry name" value="ENOLASE"/>
    <property type="match status" value="1"/>
</dbReference>
<dbReference type="SUPFAM" id="SSF51604">
    <property type="entry name" value="Enolase C-terminal domain-like"/>
    <property type="match status" value="1"/>
</dbReference>